<organism evidence="5 6">
    <name type="scientific">Streptococcus moroccensis</name>
    <dbReference type="NCBI Taxonomy" id="1451356"/>
    <lineage>
        <taxon>Bacteria</taxon>
        <taxon>Bacillati</taxon>
        <taxon>Bacillota</taxon>
        <taxon>Bacilli</taxon>
        <taxon>Lactobacillales</taxon>
        <taxon>Streptococcaceae</taxon>
        <taxon>Streptococcus</taxon>
    </lineage>
</organism>
<evidence type="ECO:0000259" key="4">
    <source>
        <dbReference type="PROSITE" id="PS01124"/>
    </source>
</evidence>
<dbReference type="InterPro" id="IPR009057">
    <property type="entry name" value="Homeodomain-like_sf"/>
</dbReference>
<keyword evidence="3" id="KW-0804">Transcription</keyword>
<dbReference type="PANTHER" id="PTHR43280:SF34">
    <property type="entry name" value="ARAC-FAMILY TRANSCRIPTIONAL REGULATOR"/>
    <property type="match status" value="1"/>
</dbReference>
<gene>
    <name evidence="5" type="ORF">J2S23_000341</name>
</gene>
<dbReference type="InterPro" id="IPR018060">
    <property type="entry name" value="HTH_AraC"/>
</dbReference>
<comment type="caution">
    <text evidence="5">The sequence shown here is derived from an EMBL/GenBank/DDBJ whole genome shotgun (WGS) entry which is preliminary data.</text>
</comment>
<feature type="domain" description="HTH araC/xylS-type" evidence="4">
    <location>
        <begin position="292"/>
        <end position="390"/>
    </location>
</feature>
<dbReference type="RefSeq" id="WP_307121034.1">
    <property type="nucleotide sequence ID" value="NZ_JAUSTM010000002.1"/>
</dbReference>
<dbReference type="PANTHER" id="PTHR43280">
    <property type="entry name" value="ARAC-FAMILY TRANSCRIPTIONAL REGULATOR"/>
    <property type="match status" value="1"/>
</dbReference>
<dbReference type="SMART" id="SM00342">
    <property type="entry name" value="HTH_ARAC"/>
    <property type="match status" value="1"/>
</dbReference>
<evidence type="ECO:0000313" key="5">
    <source>
        <dbReference type="EMBL" id="MDQ0221809.1"/>
    </source>
</evidence>
<reference evidence="5 6" key="1">
    <citation type="submission" date="2023-07" db="EMBL/GenBank/DDBJ databases">
        <title>Genomic Encyclopedia of Type Strains, Phase IV (KMG-IV): sequencing the most valuable type-strain genomes for metagenomic binning, comparative biology and taxonomic classification.</title>
        <authorList>
            <person name="Goeker M."/>
        </authorList>
    </citation>
    <scope>NUCLEOTIDE SEQUENCE [LARGE SCALE GENOMIC DNA]</scope>
    <source>
        <strain evidence="5 6">DSM 105143</strain>
    </source>
</reference>
<evidence type="ECO:0000256" key="3">
    <source>
        <dbReference type="ARBA" id="ARBA00023163"/>
    </source>
</evidence>
<keyword evidence="1" id="KW-0805">Transcription regulation</keyword>
<keyword evidence="6" id="KW-1185">Reference proteome</keyword>
<keyword evidence="2" id="KW-0238">DNA-binding</keyword>
<dbReference type="Gene3D" id="1.10.10.60">
    <property type="entry name" value="Homeodomain-like"/>
    <property type="match status" value="2"/>
</dbReference>
<evidence type="ECO:0000313" key="6">
    <source>
        <dbReference type="Proteomes" id="UP001223079"/>
    </source>
</evidence>
<dbReference type="EMBL" id="JAUSTM010000002">
    <property type="protein sequence ID" value="MDQ0221809.1"/>
    <property type="molecule type" value="Genomic_DNA"/>
</dbReference>
<dbReference type="Proteomes" id="UP001223079">
    <property type="component" value="Unassembled WGS sequence"/>
</dbReference>
<evidence type="ECO:0000256" key="2">
    <source>
        <dbReference type="ARBA" id="ARBA00023125"/>
    </source>
</evidence>
<evidence type="ECO:0000256" key="1">
    <source>
        <dbReference type="ARBA" id="ARBA00023015"/>
    </source>
</evidence>
<sequence length="391" mass="45402">MNLEKFCQSFYQATYIPITKMTLPAQVDYSFPRLADQLPIFSTYTENIHFNKRTDYYITKSFAFFGIIQIKNSLDYIVIGPIFSTSFLSNHVEAFMQEMSIPNNYKDILQTLLENTPTYSLNQCLHMLNFLNLNLNNELLDLTPIMTAQSKYKTNFNRRLAQQLTESKEESRIHNTYHFEQRLLKAVETGNTRRIVEILNEAGNLSAGKLAENTVRQQKNIFITAVTLVTRAAVAGGLDVEQAYSLSDIYIQECERLDDINKILDLNQTMYYDFTNRVIRQKLNSQTSKEVFVALQFIHNNTNQTIKVEDVAQISGYSYSYLKKKFKNEVGKTINEYIIQTKLEEAKELLKYSDFSISDISNYLSFSSQSYFQNLFKKYHGITPLQCRKGK</sequence>
<dbReference type="Pfam" id="PF12833">
    <property type="entry name" value="HTH_18"/>
    <property type="match status" value="1"/>
</dbReference>
<dbReference type="PROSITE" id="PS01124">
    <property type="entry name" value="HTH_ARAC_FAMILY_2"/>
    <property type="match status" value="1"/>
</dbReference>
<dbReference type="SUPFAM" id="SSF46689">
    <property type="entry name" value="Homeodomain-like"/>
    <property type="match status" value="2"/>
</dbReference>
<protein>
    <submittedName>
        <fullName evidence="5">YSIRK-targeted surface antigen transcriptional regulator</fullName>
    </submittedName>
</protein>
<proteinExistence type="predicted"/>
<accession>A0ABT9YQ07</accession>
<name>A0ABT9YQ07_9STRE</name>